<dbReference type="EMBL" id="LAZR01002698">
    <property type="protein sequence ID" value="KKN26735.1"/>
    <property type="molecule type" value="Genomic_DNA"/>
</dbReference>
<accession>A0A0F9P4G7</accession>
<gene>
    <name evidence="1" type="ORF">LCGC14_0871750</name>
</gene>
<reference evidence="1" key="1">
    <citation type="journal article" date="2015" name="Nature">
        <title>Complex archaea that bridge the gap between prokaryotes and eukaryotes.</title>
        <authorList>
            <person name="Spang A."/>
            <person name="Saw J.H."/>
            <person name="Jorgensen S.L."/>
            <person name="Zaremba-Niedzwiedzka K."/>
            <person name="Martijn J."/>
            <person name="Lind A.E."/>
            <person name="van Eijk R."/>
            <person name="Schleper C."/>
            <person name="Guy L."/>
            <person name="Ettema T.J."/>
        </authorList>
    </citation>
    <scope>NUCLEOTIDE SEQUENCE</scope>
</reference>
<proteinExistence type="predicted"/>
<name>A0A0F9P4G7_9ZZZZ</name>
<organism evidence="1">
    <name type="scientific">marine sediment metagenome</name>
    <dbReference type="NCBI Taxonomy" id="412755"/>
    <lineage>
        <taxon>unclassified sequences</taxon>
        <taxon>metagenomes</taxon>
        <taxon>ecological metagenomes</taxon>
    </lineage>
</organism>
<evidence type="ECO:0000313" key="1">
    <source>
        <dbReference type="EMBL" id="KKN26735.1"/>
    </source>
</evidence>
<dbReference type="AlphaFoldDB" id="A0A0F9P4G7"/>
<comment type="caution">
    <text evidence="1">The sequence shown here is derived from an EMBL/GenBank/DDBJ whole genome shotgun (WGS) entry which is preliminary data.</text>
</comment>
<sequence length="64" mass="7524">MKVNAADKEVYALFNKYKGISEFENMQGVEKILSANKEEENLDDKIKSYMINLKNQKKTNYFII</sequence>
<protein>
    <submittedName>
        <fullName evidence="1">Uncharacterized protein</fullName>
    </submittedName>
</protein>